<organism evidence="1">
    <name type="scientific">Cupriavidus taiwanensis</name>
    <dbReference type="NCBI Taxonomy" id="164546"/>
    <lineage>
        <taxon>Bacteria</taxon>
        <taxon>Pseudomonadati</taxon>
        <taxon>Pseudomonadota</taxon>
        <taxon>Betaproteobacteria</taxon>
        <taxon>Burkholderiales</taxon>
        <taxon>Burkholderiaceae</taxon>
        <taxon>Cupriavidus</taxon>
    </lineage>
</organism>
<dbReference type="AlphaFoldDB" id="A0A375DWB7"/>
<evidence type="ECO:0000313" key="1">
    <source>
        <dbReference type="EMBL" id="SOZ51534.1"/>
    </source>
</evidence>
<evidence type="ECO:0008006" key="2">
    <source>
        <dbReference type="Google" id="ProtNLM"/>
    </source>
</evidence>
<dbReference type="Pfam" id="PF07608">
    <property type="entry name" value="DUF1571"/>
    <property type="match status" value="1"/>
</dbReference>
<comment type="caution">
    <text evidence="1">The sequence shown here is derived from an EMBL/GenBank/DDBJ whole genome shotgun (WGS) entry which is preliminary data.</text>
</comment>
<sequence length="317" mass="35442">MSIHPPIRPSDQPSHRSSNTLRRLAALTGALIGLLAAPLAYPPVAMAQPASAAAATATTGTAYDGLPSAQQAALFSRQVASGELARLSDAQVLAVFQALQPDALLKWARAEMNRYPEYEYWMSRQERLNGQWQEQPAKMQIRYRHAPRQLYAKWLPGGAQSGQEILYDETRRKDEMYGHLGGVLGFTSMWIALDGSLARSQSNHTVRDLGFQYVLSMLERDAKSLRAAGLSEKYGKAEIVQEQGVRMVALTWELPAGAPQYYAKRVQLMLDLKHPYIRVETAWDADGNMVEKIVFDKLVRKTFEAAVFDPANPEYRF</sequence>
<accession>A0A375DWB7</accession>
<name>A0A375DWB7_9BURK</name>
<dbReference type="Proteomes" id="UP000256952">
    <property type="component" value="Chromosome CBM2613_a"/>
</dbReference>
<gene>
    <name evidence="1" type="ORF">CBM2613_A10011</name>
</gene>
<reference evidence="1" key="1">
    <citation type="submission" date="2018-01" db="EMBL/GenBank/DDBJ databases">
        <authorList>
            <person name="Clerissi C."/>
        </authorList>
    </citation>
    <scope>NUCLEOTIDE SEQUENCE</scope>
    <source>
        <strain evidence="1">Cupriavidus taiwanensis STM 8556</strain>
    </source>
</reference>
<dbReference type="InterPro" id="IPR011465">
    <property type="entry name" value="DUF1571"/>
</dbReference>
<proteinExistence type="predicted"/>
<dbReference type="RefSeq" id="WP_373424340.1">
    <property type="nucleotide sequence ID" value="NZ_LT992559.1"/>
</dbReference>
<dbReference type="EMBL" id="OFTH01000001">
    <property type="protein sequence ID" value="SOZ51534.1"/>
    <property type="molecule type" value="Genomic_DNA"/>
</dbReference>
<protein>
    <recommendedName>
        <fullName evidence="2">DUF1571 domain-containing protein</fullName>
    </recommendedName>
</protein>